<evidence type="ECO:0000313" key="2">
    <source>
        <dbReference type="Proteomes" id="UP000250235"/>
    </source>
</evidence>
<reference evidence="1 2" key="1">
    <citation type="journal article" date="2015" name="Proc. Natl. Acad. Sci. U.S.A.">
        <title>The resurrection genome of Boea hygrometrica: A blueprint for survival of dehydration.</title>
        <authorList>
            <person name="Xiao L."/>
            <person name="Yang G."/>
            <person name="Zhang L."/>
            <person name="Yang X."/>
            <person name="Zhao S."/>
            <person name="Ji Z."/>
            <person name="Zhou Q."/>
            <person name="Hu M."/>
            <person name="Wang Y."/>
            <person name="Chen M."/>
            <person name="Xu Y."/>
            <person name="Jin H."/>
            <person name="Xiao X."/>
            <person name="Hu G."/>
            <person name="Bao F."/>
            <person name="Hu Y."/>
            <person name="Wan P."/>
            <person name="Li L."/>
            <person name="Deng X."/>
            <person name="Kuang T."/>
            <person name="Xiang C."/>
            <person name="Zhu J.K."/>
            <person name="Oliver M.J."/>
            <person name="He Y."/>
        </authorList>
    </citation>
    <scope>NUCLEOTIDE SEQUENCE [LARGE SCALE GENOMIC DNA]</scope>
    <source>
        <strain evidence="2">cv. XS01</strain>
    </source>
</reference>
<dbReference type="EMBL" id="KQ991756">
    <property type="protein sequence ID" value="KZV51316.1"/>
    <property type="molecule type" value="Genomic_DNA"/>
</dbReference>
<gene>
    <name evidence="1" type="ORF">F511_07507</name>
</gene>
<proteinExistence type="predicted"/>
<accession>A0A2Z7D2E0</accession>
<name>A0A2Z7D2E0_9LAMI</name>
<organism evidence="1 2">
    <name type="scientific">Dorcoceras hygrometricum</name>
    <dbReference type="NCBI Taxonomy" id="472368"/>
    <lineage>
        <taxon>Eukaryota</taxon>
        <taxon>Viridiplantae</taxon>
        <taxon>Streptophyta</taxon>
        <taxon>Embryophyta</taxon>
        <taxon>Tracheophyta</taxon>
        <taxon>Spermatophyta</taxon>
        <taxon>Magnoliopsida</taxon>
        <taxon>eudicotyledons</taxon>
        <taxon>Gunneridae</taxon>
        <taxon>Pentapetalae</taxon>
        <taxon>asterids</taxon>
        <taxon>lamiids</taxon>
        <taxon>Lamiales</taxon>
        <taxon>Gesneriaceae</taxon>
        <taxon>Didymocarpoideae</taxon>
        <taxon>Trichosporeae</taxon>
        <taxon>Loxocarpinae</taxon>
        <taxon>Dorcoceras</taxon>
    </lineage>
</organism>
<dbReference type="Proteomes" id="UP000250235">
    <property type="component" value="Unassembled WGS sequence"/>
</dbReference>
<dbReference type="AlphaFoldDB" id="A0A2Z7D2E0"/>
<keyword evidence="2" id="KW-1185">Reference proteome</keyword>
<sequence length="162" mass="18614">MINKCSKVKAQGQEFVYGSSDIKSYVSPSSFRKVPQEGFDEYRHCKHPIIEPCFSKVKAQGQEFVYGSSDIKSYVSPSSFRKVPQEGFDEYRHCKHPIIEPCFRQMYDSIVIIDSFQFKHMISFEAVRSLRLKALSVKTVLSLGYLIADCVFEAVIAEYIEN</sequence>
<evidence type="ECO:0000313" key="1">
    <source>
        <dbReference type="EMBL" id="KZV51316.1"/>
    </source>
</evidence>
<protein>
    <submittedName>
        <fullName evidence="1">Uncharacterized protein</fullName>
    </submittedName>
</protein>